<dbReference type="Proteomes" id="UP001283361">
    <property type="component" value="Unassembled WGS sequence"/>
</dbReference>
<evidence type="ECO:0000313" key="2">
    <source>
        <dbReference type="Proteomes" id="UP001283361"/>
    </source>
</evidence>
<gene>
    <name evidence="1" type="ORF">RRG08_034513</name>
</gene>
<reference evidence="1" key="1">
    <citation type="journal article" date="2023" name="G3 (Bethesda)">
        <title>A reference genome for the long-term kleptoplast-retaining sea slug Elysia crispata morphotype clarki.</title>
        <authorList>
            <person name="Eastman K.E."/>
            <person name="Pendleton A.L."/>
            <person name="Shaikh M.A."/>
            <person name="Suttiyut T."/>
            <person name="Ogas R."/>
            <person name="Tomko P."/>
            <person name="Gavelis G."/>
            <person name="Widhalm J.R."/>
            <person name="Wisecaver J.H."/>
        </authorList>
    </citation>
    <scope>NUCLEOTIDE SEQUENCE</scope>
    <source>
        <strain evidence="1">ECLA1</strain>
    </source>
</reference>
<evidence type="ECO:0000313" key="1">
    <source>
        <dbReference type="EMBL" id="KAK3802367.1"/>
    </source>
</evidence>
<dbReference type="AlphaFoldDB" id="A0AAE1ECY8"/>
<sequence length="134" mass="14890">MHDGMERGGRTEEVCDGNKWLKKKRLEISHCTSGHHPVDHVISKEQGGESPCMTPRESTIDLKSPTAHLDLISHCTSGHHPLDHVISKEQGGHHPVDHVISKEQGRESPCMTPRESTIDLKSPTARQAIILQIM</sequence>
<proteinExistence type="predicted"/>
<name>A0AAE1ECY8_9GAST</name>
<accession>A0AAE1ECY8</accession>
<keyword evidence="2" id="KW-1185">Reference proteome</keyword>
<comment type="caution">
    <text evidence="1">The sequence shown here is derived from an EMBL/GenBank/DDBJ whole genome shotgun (WGS) entry which is preliminary data.</text>
</comment>
<protein>
    <submittedName>
        <fullName evidence="1">Uncharacterized protein</fullName>
    </submittedName>
</protein>
<organism evidence="1 2">
    <name type="scientific">Elysia crispata</name>
    <name type="common">lettuce slug</name>
    <dbReference type="NCBI Taxonomy" id="231223"/>
    <lineage>
        <taxon>Eukaryota</taxon>
        <taxon>Metazoa</taxon>
        <taxon>Spiralia</taxon>
        <taxon>Lophotrochozoa</taxon>
        <taxon>Mollusca</taxon>
        <taxon>Gastropoda</taxon>
        <taxon>Heterobranchia</taxon>
        <taxon>Euthyneura</taxon>
        <taxon>Panpulmonata</taxon>
        <taxon>Sacoglossa</taxon>
        <taxon>Placobranchoidea</taxon>
        <taxon>Plakobranchidae</taxon>
        <taxon>Elysia</taxon>
    </lineage>
</organism>
<dbReference type="EMBL" id="JAWDGP010000241">
    <property type="protein sequence ID" value="KAK3802367.1"/>
    <property type="molecule type" value="Genomic_DNA"/>
</dbReference>